<gene>
    <name evidence="1" type="ORF">B5G26_15905</name>
</gene>
<sequence>LNLLMVSLRLRPSSRIVSTTSCLNSGVYRLFGTPFGIKITPLVIQYIILSNKWGAVHTEASSFFIFTVCFF</sequence>
<name>A0A1Y3TQU3_9FIRM</name>
<comment type="caution">
    <text evidence="1">The sequence shown here is derived from an EMBL/GenBank/DDBJ whole genome shotgun (WGS) entry which is preliminary data.</text>
</comment>
<accession>A0A1Y3TQU3</accession>
<feature type="non-terminal residue" evidence="1">
    <location>
        <position position="1"/>
    </location>
</feature>
<evidence type="ECO:0000313" key="1">
    <source>
        <dbReference type="EMBL" id="OUN38924.1"/>
    </source>
</evidence>
<dbReference type="AlphaFoldDB" id="A0A1Y3TQU3"/>
<proteinExistence type="predicted"/>
<evidence type="ECO:0000313" key="2">
    <source>
        <dbReference type="Proteomes" id="UP000195455"/>
    </source>
</evidence>
<dbReference type="EMBL" id="NFHM01000050">
    <property type="protein sequence ID" value="OUN38924.1"/>
    <property type="molecule type" value="Genomic_DNA"/>
</dbReference>
<reference evidence="2" key="1">
    <citation type="submission" date="2017-04" db="EMBL/GenBank/DDBJ databases">
        <title>Function of individual gut microbiota members based on whole genome sequencing of pure cultures obtained from chicken caecum.</title>
        <authorList>
            <person name="Medvecky M."/>
            <person name="Cejkova D."/>
            <person name="Polansky O."/>
            <person name="Karasova D."/>
            <person name="Kubasova T."/>
            <person name="Cizek A."/>
            <person name="Rychlik I."/>
        </authorList>
    </citation>
    <scope>NUCLEOTIDE SEQUENCE [LARGE SCALE GENOMIC DNA]</scope>
    <source>
        <strain evidence="2">An75</strain>
    </source>
</reference>
<organism evidence="1 2">
    <name type="scientific">Anaerotignum lactatifermentans</name>
    <dbReference type="NCBI Taxonomy" id="160404"/>
    <lineage>
        <taxon>Bacteria</taxon>
        <taxon>Bacillati</taxon>
        <taxon>Bacillota</taxon>
        <taxon>Clostridia</taxon>
        <taxon>Lachnospirales</taxon>
        <taxon>Anaerotignaceae</taxon>
        <taxon>Anaerotignum</taxon>
    </lineage>
</organism>
<protein>
    <submittedName>
        <fullName evidence="1">Uncharacterized protein</fullName>
    </submittedName>
</protein>
<dbReference type="Proteomes" id="UP000195455">
    <property type="component" value="Unassembled WGS sequence"/>
</dbReference>